<reference evidence="2 3" key="1">
    <citation type="journal article" date="2016" name="Genome Biol. Evol.">
        <title>Divergent and convergent evolution of fungal pathogenicity.</title>
        <authorList>
            <person name="Shang Y."/>
            <person name="Xiao G."/>
            <person name="Zheng P."/>
            <person name="Cen K."/>
            <person name="Zhan S."/>
            <person name="Wang C."/>
        </authorList>
    </citation>
    <scope>NUCLEOTIDE SEQUENCE [LARGE SCALE GENOMIC DNA]</scope>
    <source>
        <strain evidence="2 3">ARSEF 7405</strain>
    </source>
</reference>
<feature type="compositionally biased region" description="Low complexity" evidence="1">
    <location>
        <begin position="414"/>
        <end position="442"/>
    </location>
</feature>
<feature type="region of interest" description="Disordered" evidence="1">
    <location>
        <begin position="384"/>
        <end position="601"/>
    </location>
</feature>
<feature type="compositionally biased region" description="Polar residues" evidence="1">
    <location>
        <begin position="52"/>
        <end position="61"/>
    </location>
</feature>
<evidence type="ECO:0000256" key="1">
    <source>
        <dbReference type="SAM" id="MobiDB-lite"/>
    </source>
</evidence>
<dbReference type="Proteomes" id="UP000242877">
    <property type="component" value="Unassembled WGS sequence"/>
</dbReference>
<feature type="compositionally biased region" description="Basic and acidic residues" evidence="1">
    <location>
        <begin position="516"/>
        <end position="528"/>
    </location>
</feature>
<feature type="compositionally biased region" description="Basic and acidic residues" evidence="1">
    <location>
        <begin position="635"/>
        <end position="650"/>
    </location>
</feature>
<evidence type="ECO:0000313" key="2">
    <source>
        <dbReference type="EMBL" id="KZZ91950.1"/>
    </source>
</evidence>
<protein>
    <submittedName>
        <fullName evidence="2">Uncharacterized protein</fullName>
    </submittedName>
</protein>
<feature type="compositionally biased region" description="Basic and acidic residues" evidence="1">
    <location>
        <begin position="688"/>
        <end position="698"/>
    </location>
</feature>
<dbReference type="EMBL" id="AZGZ01000012">
    <property type="protein sequence ID" value="KZZ91950.1"/>
    <property type="molecule type" value="Genomic_DNA"/>
</dbReference>
<dbReference type="OrthoDB" id="5402307at2759"/>
<dbReference type="AlphaFoldDB" id="A0A166NRR8"/>
<feature type="region of interest" description="Disordered" evidence="1">
    <location>
        <begin position="52"/>
        <end position="97"/>
    </location>
</feature>
<evidence type="ECO:0000313" key="3">
    <source>
        <dbReference type="Proteomes" id="UP000242877"/>
    </source>
</evidence>
<keyword evidence="3" id="KW-1185">Reference proteome</keyword>
<name>A0A166NRR8_9EURO</name>
<comment type="caution">
    <text evidence="2">The sequence shown here is derived from an EMBL/GenBank/DDBJ whole genome shotgun (WGS) entry which is preliminary data.</text>
</comment>
<dbReference type="VEuPathDB" id="FungiDB:AAP_03169"/>
<proteinExistence type="predicted"/>
<feature type="region of interest" description="Disordered" evidence="1">
    <location>
        <begin position="613"/>
        <end position="708"/>
    </location>
</feature>
<gene>
    <name evidence="2" type="ORF">AAP_03169</name>
</gene>
<organism evidence="2 3">
    <name type="scientific">Ascosphaera apis ARSEF 7405</name>
    <dbReference type="NCBI Taxonomy" id="392613"/>
    <lineage>
        <taxon>Eukaryota</taxon>
        <taxon>Fungi</taxon>
        <taxon>Dikarya</taxon>
        <taxon>Ascomycota</taxon>
        <taxon>Pezizomycotina</taxon>
        <taxon>Eurotiomycetes</taxon>
        <taxon>Eurotiomycetidae</taxon>
        <taxon>Onygenales</taxon>
        <taxon>Ascosphaeraceae</taxon>
        <taxon>Ascosphaera</taxon>
    </lineage>
</organism>
<accession>A0A166NRR8</accession>
<feature type="compositionally biased region" description="Basic and acidic residues" evidence="1">
    <location>
        <begin position="480"/>
        <end position="507"/>
    </location>
</feature>
<sequence length="708" mass="79016">MSLGFDTLGETIAVFNKSGEVVSTTKHLYNVFKEAQEAYKKARTGLVEQYNSTFNQPSNEQGLPDDIPSDWAERDDEARNHGVPQRRQSQHKQTPSADHFYERDYFSSKEVDHLLTNAENPLSSALMQHDNNSVFLSPFISEEDDITSSLAFGEYHAETFEQIHRDAEQDMKGLMAKTQQMLIEAKCAEASAMATINHLQTNPEAMAAIALTLAEVSKLAKNVGPHILNALKVAFPSAFALLACPQFLVASSVGIGITIVMIGGYKIIKRIKAACTDDDEPPVIEGKALPSHLTDDFPVPQSWSPPPMSLHTPTCVNGDGQWEGIPRMASRLQSRPSVDRSEMYELESSVTGVHSWLKGLDENGFRDHGKPERELMTPLAAHESGFTLDNGGHIHPPPRRRHTYDRDEYSTRDSIYAGSGPSYAASRYSASTASSSSSRGSSTKYDRPQHSRRHDSGIGLDEEELYTKDGRPVRVRRSRTSSEHHEMILEEVDNHRPWTRTSRESRPRTSRSRHSHSTERRSRSRRPEPITPADNTSEVESVPPTISRPARTIRRVRSTSSPFEDISGNALSSRRLPNEGNFFGQPYIEDEQPSSRYKTSKTAKVMGILTLGITNREGRSSRPSQNHGSYHRSKSASDENRIRSRSEGRCNVEGGSLDDSSSKFSKQVLHRQLQDRSRGSPVAAQAWYDKKGKTERRSSKLNPSSSRG</sequence>